<dbReference type="InterPro" id="IPR002048">
    <property type="entry name" value="EF_hand_dom"/>
</dbReference>
<sequence length="126" mass="13165">MRMPPAQKMAHVFAKIDTSGSGTISKSQFEQSFQSLKMPQAFKTMGADAIFAKLDPNGTGSVSKQDFVNGMKSLMSQVRQGGSPTAPNMLQAGSTPAQTLTYSLQSLESLGQPSSSASGSLLNTSA</sequence>
<feature type="domain" description="EF-hand" evidence="1">
    <location>
        <begin position="4"/>
        <end position="39"/>
    </location>
</feature>
<accession>A0A1J5PGU2</accession>
<dbReference type="PROSITE" id="PS00018">
    <property type="entry name" value="EF_HAND_1"/>
    <property type="match status" value="1"/>
</dbReference>
<organism evidence="2">
    <name type="scientific">mine drainage metagenome</name>
    <dbReference type="NCBI Taxonomy" id="410659"/>
    <lineage>
        <taxon>unclassified sequences</taxon>
        <taxon>metagenomes</taxon>
        <taxon>ecological metagenomes</taxon>
    </lineage>
</organism>
<dbReference type="AlphaFoldDB" id="A0A1J5PGU2"/>
<proteinExistence type="predicted"/>
<dbReference type="InterPro" id="IPR011992">
    <property type="entry name" value="EF-hand-dom_pair"/>
</dbReference>
<dbReference type="CDD" id="cd00051">
    <property type="entry name" value="EFh"/>
    <property type="match status" value="1"/>
</dbReference>
<evidence type="ECO:0000313" key="2">
    <source>
        <dbReference type="EMBL" id="OIQ70426.1"/>
    </source>
</evidence>
<feature type="domain" description="EF-hand" evidence="1">
    <location>
        <begin position="42"/>
        <end position="77"/>
    </location>
</feature>
<name>A0A1J5PGU2_9ZZZZ</name>
<dbReference type="InterPro" id="IPR018247">
    <property type="entry name" value="EF_Hand_1_Ca_BS"/>
</dbReference>
<dbReference type="Pfam" id="PF13499">
    <property type="entry name" value="EF-hand_7"/>
    <property type="match status" value="1"/>
</dbReference>
<dbReference type="EMBL" id="MLJW01004210">
    <property type="protein sequence ID" value="OIQ70426.1"/>
    <property type="molecule type" value="Genomic_DNA"/>
</dbReference>
<dbReference type="Gene3D" id="1.10.238.10">
    <property type="entry name" value="EF-hand"/>
    <property type="match status" value="1"/>
</dbReference>
<protein>
    <submittedName>
        <fullName evidence="2">EF hand</fullName>
    </submittedName>
</protein>
<dbReference type="SMART" id="SM00054">
    <property type="entry name" value="EFh"/>
    <property type="match status" value="2"/>
</dbReference>
<reference evidence="2" key="1">
    <citation type="submission" date="2016-10" db="EMBL/GenBank/DDBJ databases">
        <title>Sequence of Gallionella enrichment culture.</title>
        <authorList>
            <person name="Poehlein A."/>
            <person name="Muehling M."/>
            <person name="Daniel R."/>
        </authorList>
    </citation>
    <scope>NUCLEOTIDE SEQUENCE</scope>
</reference>
<evidence type="ECO:0000259" key="1">
    <source>
        <dbReference type="PROSITE" id="PS50222"/>
    </source>
</evidence>
<dbReference type="PROSITE" id="PS50222">
    <property type="entry name" value="EF_HAND_2"/>
    <property type="match status" value="2"/>
</dbReference>
<dbReference type="GO" id="GO:0005509">
    <property type="term" value="F:calcium ion binding"/>
    <property type="evidence" value="ECO:0007669"/>
    <property type="project" value="InterPro"/>
</dbReference>
<dbReference type="SUPFAM" id="SSF47473">
    <property type="entry name" value="EF-hand"/>
    <property type="match status" value="1"/>
</dbReference>
<comment type="caution">
    <text evidence="2">The sequence shown here is derived from an EMBL/GenBank/DDBJ whole genome shotgun (WGS) entry which is preliminary data.</text>
</comment>
<gene>
    <name evidence="2" type="ORF">GALL_479610</name>
</gene>